<proteinExistence type="predicted"/>
<dbReference type="InterPro" id="IPR001789">
    <property type="entry name" value="Sig_transdc_resp-reg_receiver"/>
</dbReference>
<dbReference type="PANTHER" id="PTHR45526">
    <property type="entry name" value="TRANSCRIPTIONAL REGULATORY PROTEIN DPIA"/>
    <property type="match status" value="1"/>
</dbReference>
<dbReference type="GO" id="GO:0003677">
    <property type="term" value="F:DNA binding"/>
    <property type="evidence" value="ECO:0007669"/>
    <property type="project" value="UniProtKB-KW"/>
</dbReference>
<dbReference type="InterPro" id="IPR007492">
    <property type="entry name" value="LytTR_DNA-bd_dom"/>
</dbReference>
<name>A0A368JG22_9BACT</name>
<dbReference type="InterPro" id="IPR011006">
    <property type="entry name" value="CheY-like_superfamily"/>
</dbReference>
<organism evidence="4 5">
    <name type="scientific">Larkinella punicea</name>
    <dbReference type="NCBI Taxonomy" id="2315727"/>
    <lineage>
        <taxon>Bacteria</taxon>
        <taxon>Pseudomonadati</taxon>
        <taxon>Bacteroidota</taxon>
        <taxon>Cytophagia</taxon>
        <taxon>Cytophagales</taxon>
        <taxon>Spirosomataceae</taxon>
        <taxon>Larkinella</taxon>
    </lineage>
</organism>
<dbReference type="PROSITE" id="PS50930">
    <property type="entry name" value="HTH_LYTTR"/>
    <property type="match status" value="1"/>
</dbReference>
<dbReference type="AlphaFoldDB" id="A0A368JG22"/>
<dbReference type="Pfam" id="PF00072">
    <property type="entry name" value="Response_reg"/>
    <property type="match status" value="1"/>
</dbReference>
<dbReference type="Pfam" id="PF04397">
    <property type="entry name" value="LytTR"/>
    <property type="match status" value="1"/>
</dbReference>
<evidence type="ECO:0000313" key="5">
    <source>
        <dbReference type="Proteomes" id="UP000253383"/>
    </source>
</evidence>
<feature type="domain" description="Response regulatory" evidence="2">
    <location>
        <begin position="24"/>
        <end position="142"/>
    </location>
</feature>
<dbReference type="SUPFAM" id="SSF52172">
    <property type="entry name" value="CheY-like"/>
    <property type="match status" value="1"/>
</dbReference>
<keyword evidence="4" id="KW-0238">DNA-binding</keyword>
<dbReference type="Gene3D" id="2.40.50.1020">
    <property type="entry name" value="LytTr DNA-binding domain"/>
    <property type="match status" value="1"/>
</dbReference>
<dbReference type="Proteomes" id="UP000253383">
    <property type="component" value="Unassembled WGS sequence"/>
</dbReference>
<dbReference type="GO" id="GO:0000156">
    <property type="term" value="F:phosphorelay response regulator activity"/>
    <property type="evidence" value="ECO:0007669"/>
    <property type="project" value="TreeGrafter"/>
</dbReference>
<dbReference type="EMBL" id="QOWE01000030">
    <property type="protein sequence ID" value="RCR66215.1"/>
    <property type="molecule type" value="Genomic_DNA"/>
</dbReference>
<feature type="modified residue" description="4-aspartylphosphate" evidence="1">
    <location>
        <position position="75"/>
    </location>
</feature>
<dbReference type="Gene3D" id="3.40.50.2300">
    <property type="match status" value="1"/>
</dbReference>
<accession>A0A368JG22</accession>
<comment type="caution">
    <text evidence="4">The sequence shown here is derived from an EMBL/GenBank/DDBJ whole genome shotgun (WGS) entry which is preliminary data.</text>
</comment>
<evidence type="ECO:0000256" key="1">
    <source>
        <dbReference type="PROSITE-ProRule" id="PRU00169"/>
    </source>
</evidence>
<sequence>MWSILTNRFPDLFKRLAMNALMVRSVIIDDELPVRRTLRSMLSSVPEVSVVGEAGNVTEGLDLIAEQKPDLIFLDIKMPIRSGFELLDELTLQQQFYGVIFISGYPDDALTAVQKAAPHPHSDFVVKPIDPLILKEKFRLFYHKWKADKEHEIELTAQLERAFSQNPESAVLSGPRFLTFQNSVALHRIEVADIMYCESANKQINVYCSKQEHLNVPNLTLDTLEKLLPPDHFIRIGKSHILNREAISYLEKGARPKCRLVLGHRVRELLIYASNVWKVEESYS</sequence>
<keyword evidence="1" id="KW-0597">Phosphoprotein</keyword>
<protein>
    <submittedName>
        <fullName evidence="4">DNA-binding response regulator</fullName>
    </submittedName>
</protein>
<feature type="domain" description="HTH LytTR-type" evidence="3">
    <location>
        <begin position="178"/>
        <end position="262"/>
    </location>
</feature>
<dbReference type="PROSITE" id="PS50110">
    <property type="entry name" value="RESPONSE_REGULATORY"/>
    <property type="match status" value="1"/>
</dbReference>
<evidence type="ECO:0000313" key="4">
    <source>
        <dbReference type="EMBL" id="RCR66215.1"/>
    </source>
</evidence>
<dbReference type="SMART" id="SM00448">
    <property type="entry name" value="REC"/>
    <property type="match status" value="1"/>
</dbReference>
<dbReference type="SMART" id="SM00850">
    <property type="entry name" value="LytTR"/>
    <property type="match status" value="1"/>
</dbReference>
<dbReference type="InterPro" id="IPR051271">
    <property type="entry name" value="2C-system_Tx_regulators"/>
</dbReference>
<reference evidence="4 5" key="1">
    <citation type="submission" date="2018-07" db="EMBL/GenBank/DDBJ databases">
        <title>Genome analysis of Larkinella rosea.</title>
        <authorList>
            <person name="Zhou Z."/>
            <person name="Wang G."/>
        </authorList>
    </citation>
    <scope>NUCLEOTIDE SEQUENCE [LARGE SCALE GENOMIC DNA]</scope>
    <source>
        <strain evidence="5">zzj9</strain>
    </source>
</reference>
<keyword evidence="5" id="KW-1185">Reference proteome</keyword>
<dbReference type="PANTHER" id="PTHR45526:SF1">
    <property type="entry name" value="TRANSCRIPTIONAL REGULATORY PROTEIN DCUR-RELATED"/>
    <property type="match status" value="1"/>
</dbReference>
<evidence type="ECO:0000259" key="3">
    <source>
        <dbReference type="PROSITE" id="PS50930"/>
    </source>
</evidence>
<dbReference type="OrthoDB" id="9793299at2"/>
<gene>
    <name evidence="4" type="ORF">DUE52_28085</name>
</gene>
<evidence type="ECO:0000259" key="2">
    <source>
        <dbReference type="PROSITE" id="PS50110"/>
    </source>
</evidence>